<dbReference type="GO" id="GO:0043527">
    <property type="term" value="C:tRNA methyltransferase complex"/>
    <property type="evidence" value="ECO:0007669"/>
    <property type="project" value="TreeGrafter"/>
</dbReference>
<sequence length="212" mass="24343">MRLRKKPWVAEALAGYGDIVLKADDYKGQWRELLGNNLPLHVEVGTGKGQFIAGMAERYKGELNFIGLEAQQDVLIYAAKKVREQQLNNVRLLVFNINDILDLFAPGEVERLYINFCDPWPKNRHARRRLTHSGFLAKYRTVLVPGGQVYFKTDNEKLFEFSLNQFADSGAKLANITFDLHNSGYQGNIMTEYETRFSSRGMRIYRCEITLG</sequence>
<feature type="binding site" evidence="9">
    <location>
        <position position="96"/>
    </location>
    <ligand>
        <name>S-adenosyl-L-methionine</name>
        <dbReference type="ChEBI" id="CHEBI:59789"/>
    </ligand>
</feature>
<dbReference type="SUPFAM" id="SSF53335">
    <property type="entry name" value="S-adenosyl-L-methionine-dependent methyltransferases"/>
    <property type="match status" value="1"/>
</dbReference>
<gene>
    <name evidence="9 10" type="primary">trmB</name>
    <name evidence="10" type="ORF">MAMMFC1_01357</name>
</gene>
<proteinExistence type="inferred from homology"/>
<evidence type="ECO:0000256" key="1">
    <source>
        <dbReference type="ARBA" id="ARBA00000142"/>
    </source>
</evidence>
<dbReference type="Pfam" id="PF02390">
    <property type="entry name" value="Methyltransf_4"/>
    <property type="match status" value="1"/>
</dbReference>
<evidence type="ECO:0000256" key="4">
    <source>
        <dbReference type="ARBA" id="ARBA00022679"/>
    </source>
</evidence>
<evidence type="ECO:0000313" key="10">
    <source>
        <dbReference type="EMBL" id="BBB90696.1"/>
    </source>
</evidence>
<feature type="binding site" evidence="9">
    <location>
        <position position="43"/>
    </location>
    <ligand>
        <name>S-adenosyl-L-methionine</name>
        <dbReference type="ChEBI" id="CHEBI:59789"/>
    </ligand>
</feature>
<comment type="catalytic activity">
    <reaction evidence="1 9">
        <text>guanosine(46) in tRNA + S-adenosyl-L-methionine = N(7)-methylguanosine(46) in tRNA + S-adenosyl-L-homocysteine</text>
        <dbReference type="Rhea" id="RHEA:42708"/>
        <dbReference type="Rhea" id="RHEA-COMP:10188"/>
        <dbReference type="Rhea" id="RHEA-COMP:10189"/>
        <dbReference type="ChEBI" id="CHEBI:57856"/>
        <dbReference type="ChEBI" id="CHEBI:59789"/>
        <dbReference type="ChEBI" id="CHEBI:74269"/>
        <dbReference type="ChEBI" id="CHEBI:74480"/>
        <dbReference type="EC" id="2.1.1.33"/>
    </reaction>
</comment>
<reference evidence="10 11" key="1">
    <citation type="journal article" date="2018" name="Int. J. Syst. Evol. Microbiol.">
        <title>Methylomusa anaerophila gen. nov., sp. nov., an anaerobic methanol-utilizing bacterium isolated from a microbial fuel cell.</title>
        <authorList>
            <person name="Amano N."/>
            <person name="Yamamuro A."/>
            <person name="Miyahara M."/>
            <person name="Kouzuma A."/>
            <person name="Abe T."/>
            <person name="Watanabe K."/>
        </authorList>
    </citation>
    <scope>NUCLEOTIDE SEQUENCE [LARGE SCALE GENOMIC DNA]</scope>
    <source>
        <strain evidence="10 11">MMFC1</strain>
    </source>
</reference>
<evidence type="ECO:0000256" key="9">
    <source>
        <dbReference type="HAMAP-Rule" id="MF_01057"/>
    </source>
</evidence>
<evidence type="ECO:0000256" key="3">
    <source>
        <dbReference type="ARBA" id="ARBA00022603"/>
    </source>
</evidence>
<feature type="binding site" evidence="9">
    <location>
        <position position="122"/>
    </location>
    <ligand>
        <name>substrate</name>
    </ligand>
</feature>
<comment type="caution">
    <text evidence="9">Lacks conserved residue(s) required for the propagation of feature annotation.</text>
</comment>
<evidence type="ECO:0000256" key="5">
    <source>
        <dbReference type="ARBA" id="ARBA00022691"/>
    </source>
</evidence>
<accession>A0A348AHZ8</accession>
<dbReference type="PROSITE" id="PS51625">
    <property type="entry name" value="SAM_MT_TRMB"/>
    <property type="match status" value="1"/>
</dbReference>
<dbReference type="Gene3D" id="3.40.50.150">
    <property type="entry name" value="Vaccinia Virus protein VP39"/>
    <property type="match status" value="1"/>
</dbReference>
<evidence type="ECO:0000313" key="11">
    <source>
        <dbReference type="Proteomes" id="UP000276437"/>
    </source>
</evidence>
<dbReference type="NCBIfam" id="NF001080">
    <property type="entry name" value="PRK00121.2-2"/>
    <property type="match status" value="1"/>
</dbReference>
<keyword evidence="5 9" id="KW-0949">S-adenosyl-L-methionine</keyword>
<feature type="binding site" evidence="9">
    <location>
        <begin position="191"/>
        <end position="194"/>
    </location>
    <ligand>
        <name>substrate</name>
    </ligand>
</feature>
<protein>
    <recommendedName>
        <fullName evidence="9">tRNA (guanine-N(7)-)-methyltransferase</fullName>
        <ecNumber evidence="9">2.1.1.33</ecNumber>
    </recommendedName>
    <alternativeName>
        <fullName evidence="9">tRNA (guanine(46)-N(7))-methyltransferase</fullName>
    </alternativeName>
    <alternativeName>
        <fullName evidence="9">tRNA(m7G46)-methyltransferase</fullName>
    </alternativeName>
</protein>
<dbReference type="Proteomes" id="UP000276437">
    <property type="component" value="Chromosome"/>
</dbReference>
<evidence type="ECO:0000256" key="6">
    <source>
        <dbReference type="ARBA" id="ARBA00022694"/>
    </source>
</evidence>
<comment type="similarity">
    <text evidence="8 9">Belongs to the class I-like SAM-binding methyltransferase superfamily. TrmB family.</text>
</comment>
<keyword evidence="3 9" id="KW-0489">Methyltransferase</keyword>
<feature type="binding site" evidence="9">
    <location>
        <position position="154"/>
    </location>
    <ligand>
        <name>substrate</name>
    </ligand>
</feature>
<comment type="pathway">
    <text evidence="7 9">tRNA modification; N(7)-methylguanine-tRNA biosynthesis.</text>
</comment>
<comment type="function">
    <text evidence="2 9">Catalyzes the formation of N(7)-methylguanine at position 46 (m7G46) in tRNA.</text>
</comment>
<dbReference type="InterPro" id="IPR029063">
    <property type="entry name" value="SAM-dependent_MTases_sf"/>
</dbReference>
<dbReference type="EC" id="2.1.1.33" evidence="9"/>
<dbReference type="KEGG" id="mana:MAMMFC1_01357"/>
<dbReference type="EMBL" id="AP018449">
    <property type="protein sequence ID" value="BBB90696.1"/>
    <property type="molecule type" value="Genomic_DNA"/>
</dbReference>
<name>A0A348AHZ8_9FIRM</name>
<evidence type="ECO:0000256" key="7">
    <source>
        <dbReference type="ARBA" id="ARBA00060552"/>
    </source>
</evidence>
<dbReference type="PANTHER" id="PTHR23417:SF14">
    <property type="entry name" value="PENTACOTRIPEPTIDE-REPEAT REGION OF PRORP DOMAIN-CONTAINING PROTEIN"/>
    <property type="match status" value="1"/>
</dbReference>
<dbReference type="InterPro" id="IPR055361">
    <property type="entry name" value="tRNA_methyltr_TrmB_bact"/>
</dbReference>
<evidence type="ECO:0000256" key="2">
    <source>
        <dbReference type="ARBA" id="ARBA00003015"/>
    </source>
</evidence>
<dbReference type="PANTHER" id="PTHR23417">
    <property type="entry name" value="3-DEOXY-D-MANNO-OCTULOSONIC-ACID TRANSFERASE/TRNA GUANINE-N 7 - -METHYLTRANSFERASE"/>
    <property type="match status" value="1"/>
</dbReference>
<dbReference type="FunFam" id="3.40.50.150:FF:000035">
    <property type="entry name" value="tRNA (guanine-N(7)-)-methyltransferase"/>
    <property type="match status" value="1"/>
</dbReference>
<feature type="binding site" evidence="9">
    <location>
        <position position="69"/>
    </location>
    <ligand>
        <name>S-adenosyl-L-methionine</name>
        <dbReference type="ChEBI" id="CHEBI:59789"/>
    </ligand>
</feature>
<dbReference type="CDD" id="cd02440">
    <property type="entry name" value="AdoMet_MTases"/>
    <property type="match status" value="1"/>
</dbReference>
<dbReference type="GO" id="GO:0008176">
    <property type="term" value="F:tRNA (guanine(46)-N7)-methyltransferase activity"/>
    <property type="evidence" value="ECO:0007669"/>
    <property type="project" value="UniProtKB-UniRule"/>
</dbReference>
<dbReference type="OrthoDB" id="9802090at2"/>
<dbReference type="InterPro" id="IPR003358">
    <property type="entry name" value="tRNA_(Gua-N-7)_MeTrfase_Trmb"/>
</dbReference>
<dbReference type="AlphaFoldDB" id="A0A348AHZ8"/>
<keyword evidence="11" id="KW-1185">Reference proteome</keyword>
<dbReference type="NCBIfam" id="TIGR00091">
    <property type="entry name" value="tRNA (guanosine(46)-N7)-methyltransferase TrmB"/>
    <property type="match status" value="1"/>
</dbReference>
<feature type="binding site" evidence="9">
    <location>
        <position position="118"/>
    </location>
    <ligand>
        <name>S-adenosyl-L-methionine</name>
        <dbReference type="ChEBI" id="CHEBI:59789"/>
    </ligand>
</feature>
<keyword evidence="6 9" id="KW-0819">tRNA processing</keyword>
<dbReference type="RefSeq" id="WP_126307560.1">
    <property type="nucleotide sequence ID" value="NZ_AP018449.1"/>
</dbReference>
<keyword evidence="4 9" id="KW-0808">Transferase</keyword>
<organism evidence="10 11">
    <name type="scientific">Methylomusa anaerophila</name>
    <dbReference type="NCBI Taxonomy" id="1930071"/>
    <lineage>
        <taxon>Bacteria</taxon>
        <taxon>Bacillati</taxon>
        <taxon>Bacillota</taxon>
        <taxon>Negativicutes</taxon>
        <taxon>Selenomonadales</taxon>
        <taxon>Sporomusaceae</taxon>
        <taxon>Methylomusa</taxon>
    </lineage>
</organism>
<evidence type="ECO:0000256" key="8">
    <source>
        <dbReference type="ARBA" id="ARBA00060767"/>
    </source>
</evidence>
<dbReference type="HAMAP" id="MF_01057">
    <property type="entry name" value="tRNA_methyltr_TrmB"/>
    <property type="match status" value="1"/>
</dbReference>
<dbReference type="UniPathway" id="UPA00989"/>